<protein>
    <recommendedName>
        <fullName evidence="1">Tc1-like transposase DDE domain-containing protein</fullName>
    </recommendedName>
</protein>
<sequence>SNIVVVLDNAPCHASAEAVFAEPEFQDATLQRLRPYSPMLNPIENVFSAFKSKVDYMTEHRAQIIAVPQGTTMKAHSQHFCRKLRRLCSLALLLRS</sequence>
<dbReference type="Pfam" id="PF13358">
    <property type="entry name" value="DDE_3"/>
    <property type="match status" value="1"/>
</dbReference>
<evidence type="ECO:0000313" key="2">
    <source>
        <dbReference type="EMBL" id="KAG6946641.1"/>
    </source>
</evidence>
<proteinExistence type="predicted"/>
<evidence type="ECO:0000313" key="3">
    <source>
        <dbReference type="Proteomes" id="UP000709295"/>
    </source>
</evidence>
<accession>A0A8J5IUX2</accession>
<dbReference type="EMBL" id="JAENGY010001845">
    <property type="protein sequence ID" value="KAG6946641.1"/>
    <property type="molecule type" value="Genomic_DNA"/>
</dbReference>
<dbReference type="AlphaFoldDB" id="A0A8J5IUX2"/>
<dbReference type="InterPro" id="IPR038717">
    <property type="entry name" value="Tc1-like_DDE_dom"/>
</dbReference>
<keyword evidence="3" id="KW-1185">Reference proteome</keyword>
<reference evidence="2" key="1">
    <citation type="submission" date="2021-01" db="EMBL/GenBank/DDBJ databases">
        <title>Phytophthora aleatoria, a newly-described species from Pinus radiata is distinct from Phytophthora cactorum isolates based on comparative genomics.</title>
        <authorList>
            <person name="Mcdougal R."/>
            <person name="Panda P."/>
            <person name="Williams N."/>
            <person name="Studholme D.J."/>
        </authorList>
    </citation>
    <scope>NUCLEOTIDE SEQUENCE</scope>
    <source>
        <strain evidence="2">NZFS 4037</strain>
    </source>
</reference>
<gene>
    <name evidence="2" type="ORF">JG688_00015939</name>
</gene>
<feature type="domain" description="Tc1-like transposase DDE" evidence="1">
    <location>
        <begin position="2"/>
        <end position="57"/>
    </location>
</feature>
<feature type="non-terminal residue" evidence="2">
    <location>
        <position position="1"/>
    </location>
</feature>
<dbReference type="Proteomes" id="UP000709295">
    <property type="component" value="Unassembled WGS sequence"/>
</dbReference>
<organism evidence="2 3">
    <name type="scientific">Phytophthora aleatoria</name>
    <dbReference type="NCBI Taxonomy" id="2496075"/>
    <lineage>
        <taxon>Eukaryota</taxon>
        <taxon>Sar</taxon>
        <taxon>Stramenopiles</taxon>
        <taxon>Oomycota</taxon>
        <taxon>Peronosporomycetes</taxon>
        <taxon>Peronosporales</taxon>
        <taxon>Peronosporaceae</taxon>
        <taxon>Phytophthora</taxon>
    </lineage>
</organism>
<name>A0A8J5IUX2_9STRA</name>
<comment type="caution">
    <text evidence="2">The sequence shown here is derived from an EMBL/GenBank/DDBJ whole genome shotgun (WGS) entry which is preliminary data.</text>
</comment>
<evidence type="ECO:0000259" key="1">
    <source>
        <dbReference type="Pfam" id="PF13358"/>
    </source>
</evidence>